<dbReference type="Proteomes" id="UP000054771">
    <property type="component" value="Unassembled WGS sequence"/>
</dbReference>
<feature type="transmembrane region" description="Helical" evidence="4">
    <location>
        <begin position="164"/>
        <end position="184"/>
    </location>
</feature>
<name>A0A0U5FMF4_ASPCI</name>
<dbReference type="Gene3D" id="1.20.1250.20">
    <property type="entry name" value="MFS general substrate transporter like domains"/>
    <property type="match status" value="1"/>
</dbReference>
<dbReference type="PANTHER" id="PTHR11360">
    <property type="entry name" value="MONOCARBOXYLATE TRANSPORTER"/>
    <property type="match status" value="1"/>
</dbReference>
<keyword evidence="4" id="KW-1133">Transmembrane helix</keyword>
<evidence type="ECO:0008006" key="7">
    <source>
        <dbReference type="Google" id="ProtNLM"/>
    </source>
</evidence>
<gene>
    <name evidence="5" type="ORF">ASPCAL00043</name>
</gene>
<dbReference type="PANTHER" id="PTHR11360:SF177">
    <property type="entry name" value="RIBOFLAVIN TRANSPORTER MCH5"/>
    <property type="match status" value="1"/>
</dbReference>
<reference evidence="6" key="1">
    <citation type="journal article" date="2016" name="Genome Announc.">
        <title>Draft genome sequences of fungus Aspergillus calidoustus.</title>
        <authorList>
            <person name="Horn F."/>
            <person name="Linde J."/>
            <person name="Mattern D.J."/>
            <person name="Walther G."/>
            <person name="Guthke R."/>
            <person name="Scherlach K."/>
            <person name="Martin K."/>
            <person name="Brakhage A.A."/>
            <person name="Petzke L."/>
            <person name="Valiante V."/>
        </authorList>
    </citation>
    <scope>NUCLEOTIDE SEQUENCE [LARGE SCALE GENOMIC DNA]</scope>
    <source>
        <strain evidence="6">SF006504</strain>
    </source>
</reference>
<evidence type="ECO:0000256" key="2">
    <source>
        <dbReference type="ARBA" id="ARBA00006727"/>
    </source>
</evidence>
<dbReference type="OrthoDB" id="410267at2759"/>
<keyword evidence="4" id="KW-0812">Transmembrane</keyword>
<dbReference type="InterPro" id="IPR036259">
    <property type="entry name" value="MFS_trans_sf"/>
</dbReference>
<evidence type="ECO:0000256" key="1">
    <source>
        <dbReference type="ARBA" id="ARBA00004141"/>
    </source>
</evidence>
<evidence type="ECO:0000256" key="4">
    <source>
        <dbReference type="SAM" id="Phobius"/>
    </source>
</evidence>
<feature type="transmembrane region" description="Helical" evidence="4">
    <location>
        <begin position="275"/>
        <end position="292"/>
    </location>
</feature>
<dbReference type="SUPFAM" id="SSF103473">
    <property type="entry name" value="MFS general substrate transporter"/>
    <property type="match status" value="1"/>
</dbReference>
<protein>
    <recommendedName>
        <fullName evidence="7">Major facilitator superfamily (MFS) profile domain-containing protein</fullName>
    </recommendedName>
</protein>
<organism evidence="5 6">
    <name type="scientific">Aspergillus calidoustus</name>
    <dbReference type="NCBI Taxonomy" id="454130"/>
    <lineage>
        <taxon>Eukaryota</taxon>
        <taxon>Fungi</taxon>
        <taxon>Dikarya</taxon>
        <taxon>Ascomycota</taxon>
        <taxon>Pezizomycotina</taxon>
        <taxon>Eurotiomycetes</taxon>
        <taxon>Eurotiomycetidae</taxon>
        <taxon>Eurotiales</taxon>
        <taxon>Aspergillaceae</taxon>
        <taxon>Aspergillus</taxon>
        <taxon>Aspergillus subgen. Nidulantes</taxon>
    </lineage>
</organism>
<feature type="transmembrane region" description="Helical" evidence="4">
    <location>
        <begin position="94"/>
        <end position="111"/>
    </location>
</feature>
<evidence type="ECO:0000313" key="6">
    <source>
        <dbReference type="Proteomes" id="UP000054771"/>
    </source>
</evidence>
<evidence type="ECO:0000256" key="3">
    <source>
        <dbReference type="SAM" id="MobiDB-lite"/>
    </source>
</evidence>
<comment type="similarity">
    <text evidence="2">Belongs to the major facilitator superfamily. Monocarboxylate porter (TC 2.A.1.13) family.</text>
</comment>
<feature type="transmembrane region" description="Helical" evidence="4">
    <location>
        <begin position="196"/>
        <end position="215"/>
    </location>
</feature>
<dbReference type="GO" id="GO:0016020">
    <property type="term" value="C:membrane"/>
    <property type="evidence" value="ECO:0007669"/>
    <property type="project" value="UniProtKB-SubCell"/>
</dbReference>
<feature type="transmembrane region" description="Helical" evidence="4">
    <location>
        <begin position="341"/>
        <end position="361"/>
    </location>
</feature>
<comment type="subcellular location">
    <subcellularLocation>
        <location evidence="1">Membrane</location>
        <topology evidence="1">Multi-pass membrane protein</topology>
    </subcellularLocation>
</comment>
<dbReference type="Pfam" id="PF07690">
    <property type="entry name" value="MFS_1"/>
    <property type="match status" value="1"/>
</dbReference>
<proteinExistence type="inferred from homology"/>
<feature type="transmembrane region" description="Helical" evidence="4">
    <location>
        <begin position="304"/>
        <end position="321"/>
    </location>
</feature>
<evidence type="ECO:0000313" key="5">
    <source>
        <dbReference type="EMBL" id="CEL00443.1"/>
    </source>
</evidence>
<dbReference type="AlphaFoldDB" id="A0A0U5FMF4"/>
<keyword evidence="4" id="KW-0472">Membrane</keyword>
<feature type="transmembrane region" description="Helical" evidence="4">
    <location>
        <begin position="132"/>
        <end position="158"/>
    </location>
</feature>
<feature type="transmembrane region" description="Helical" evidence="4">
    <location>
        <begin position="235"/>
        <end position="263"/>
    </location>
</feature>
<dbReference type="InterPro" id="IPR011701">
    <property type="entry name" value="MFS"/>
</dbReference>
<sequence length="387" mass="42185">MAIDNLCRTITRIGVKVMSSSNSSASREAGKEKTPEANNADPIDSDGITYPEGGWVAWGVVLESSIRLHVPHEQHRDMASLLVRNQLSDHSSTAVGWVFGIYNGLTFLLGVQTRPIFDARGPRLLIACRGVLTVLYLMLLGVLSLVFGPAIAIVAHYFNKRRALATGIASFGGAVGGILVPLMLQRLLQMVGWAWTTRITGLVFILTFSLGVLLTRPRFPAKLLAFAIVTPDITIFRHGGIVLTSLGVVFLEWGLFIPVAYLASFALDDGLSTRFTYTLLALVNAGGVFGRWPPGYFVDRVGGFNVLILTVLGCFVTLLCFRLPVPTATSGELPLHFSSRWCSASLTGGILVLRLFAWASYHEFCSFCLSYVLRHGTGWEDSCGVWK</sequence>
<accession>A0A0U5FMF4</accession>
<dbReference type="InterPro" id="IPR050327">
    <property type="entry name" value="Proton-linked_MCT"/>
</dbReference>
<keyword evidence="6" id="KW-1185">Reference proteome</keyword>
<dbReference type="EMBL" id="CDMC01000001">
    <property type="protein sequence ID" value="CEL00443.1"/>
    <property type="molecule type" value="Genomic_DNA"/>
</dbReference>
<dbReference type="GO" id="GO:0022857">
    <property type="term" value="F:transmembrane transporter activity"/>
    <property type="evidence" value="ECO:0007669"/>
    <property type="project" value="InterPro"/>
</dbReference>
<feature type="region of interest" description="Disordered" evidence="3">
    <location>
        <begin position="21"/>
        <end position="45"/>
    </location>
</feature>